<feature type="compositionally biased region" description="Polar residues" evidence="5">
    <location>
        <begin position="567"/>
        <end position="585"/>
    </location>
</feature>
<feature type="region of interest" description="Disordered" evidence="5">
    <location>
        <begin position="239"/>
        <end position="416"/>
    </location>
</feature>
<feature type="compositionally biased region" description="Basic and acidic residues" evidence="5">
    <location>
        <begin position="1003"/>
        <end position="1017"/>
    </location>
</feature>
<dbReference type="Pfam" id="PF00533">
    <property type="entry name" value="BRCT"/>
    <property type="match status" value="2"/>
</dbReference>
<evidence type="ECO:0000313" key="9">
    <source>
        <dbReference type="Proteomes" id="UP000324897"/>
    </source>
</evidence>
<feature type="region of interest" description="Disordered" evidence="5">
    <location>
        <begin position="506"/>
        <end position="585"/>
    </location>
</feature>
<organism evidence="8 9">
    <name type="scientific">Eragrostis curvula</name>
    <name type="common">weeping love grass</name>
    <dbReference type="NCBI Taxonomy" id="38414"/>
    <lineage>
        <taxon>Eukaryota</taxon>
        <taxon>Viridiplantae</taxon>
        <taxon>Streptophyta</taxon>
        <taxon>Embryophyta</taxon>
        <taxon>Tracheophyta</taxon>
        <taxon>Spermatophyta</taxon>
        <taxon>Magnoliopsida</taxon>
        <taxon>Liliopsida</taxon>
        <taxon>Poales</taxon>
        <taxon>Poaceae</taxon>
        <taxon>PACMAD clade</taxon>
        <taxon>Chloridoideae</taxon>
        <taxon>Eragrostideae</taxon>
        <taxon>Eragrostidinae</taxon>
        <taxon>Eragrostis</taxon>
    </lineage>
</organism>
<comment type="caution">
    <text evidence="8">The sequence shown here is derived from an EMBL/GenBank/DDBJ whole genome shotgun (WGS) entry which is preliminary data.</text>
</comment>
<evidence type="ECO:0000256" key="4">
    <source>
        <dbReference type="PROSITE-ProRule" id="PRU00146"/>
    </source>
</evidence>
<feature type="compositionally biased region" description="Basic and acidic residues" evidence="5">
    <location>
        <begin position="668"/>
        <end position="683"/>
    </location>
</feature>
<dbReference type="Pfam" id="PF00628">
    <property type="entry name" value="PHD"/>
    <property type="match status" value="1"/>
</dbReference>
<dbReference type="InterPro" id="IPR044254">
    <property type="entry name" value="At4g02110-like"/>
</dbReference>
<protein>
    <recommendedName>
        <fullName evidence="10">BRCT domain-containing protein</fullName>
    </recommendedName>
</protein>
<dbReference type="InterPro" id="IPR036420">
    <property type="entry name" value="BRCT_dom_sf"/>
</dbReference>
<dbReference type="GO" id="GO:0008270">
    <property type="term" value="F:zinc ion binding"/>
    <property type="evidence" value="ECO:0007669"/>
    <property type="project" value="UniProtKB-KW"/>
</dbReference>
<dbReference type="SMART" id="SM00292">
    <property type="entry name" value="BRCT"/>
    <property type="match status" value="3"/>
</dbReference>
<reference evidence="8 9" key="1">
    <citation type="journal article" date="2019" name="Sci. Rep.">
        <title>A high-quality genome of Eragrostis curvula grass provides insights into Poaceae evolution and supports new strategies to enhance forage quality.</title>
        <authorList>
            <person name="Carballo J."/>
            <person name="Santos B.A.C.M."/>
            <person name="Zappacosta D."/>
            <person name="Garbus I."/>
            <person name="Selva J.P."/>
            <person name="Gallo C.A."/>
            <person name="Diaz A."/>
            <person name="Albertini E."/>
            <person name="Caccamo M."/>
            <person name="Echenique V."/>
        </authorList>
    </citation>
    <scope>NUCLEOTIDE SEQUENCE [LARGE SCALE GENOMIC DNA]</scope>
    <source>
        <strain evidence="9">cv. Victoria</strain>
        <tissue evidence="8">Leaf</tissue>
    </source>
</reference>
<feature type="region of interest" description="Disordered" evidence="5">
    <location>
        <begin position="668"/>
        <end position="736"/>
    </location>
</feature>
<feature type="domain" description="PHD-type" evidence="6">
    <location>
        <begin position="1308"/>
        <end position="1364"/>
    </location>
</feature>
<keyword evidence="2 4" id="KW-0863">Zinc-finger</keyword>
<feature type="domain" description="BRCT" evidence="7">
    <location>
        <begin position="1064"/>
        <end position="1148"/>
    </location>
</feature>
<feature type="region of interest" description="Disordered" evidence="5">
    <location>
        <begin position="797"/>
        <end position="826"/>
    </location>
</feature>
<proteinExistence type="predicted"/>
<keyword evidence="3" id="KW-0862">Zinc</keyword>
<dbReference type="SUPFAM" id="SSF52113">
    <property type="entry name" value="BRCT domain"/>
    <property type="match status" value="3"/>
</dbReference>
<dbReference type="PROSITE" id="PS50172">
    <property type="entry name" value="BRCT"/>
    <property type="match status" value="3"/>
</dbReference>
<feature type="compositionally biased region" description="Polar residues" evidence="5">
    <location>
        <begin position="307"/>
        <end position="330"/>
    </location>
</feature>
<dbReference type="Gene3D" id="3.40.50.10190">
    <property type="entry name" value="BRCT domain"/>
    <property type="match status" value="4"/>
</dbReference>
<evidence type="ECO:0008006" key="10">
    <source>
        <dbReference type="Google" id="ProtNLM"/>
    </source>
</evidence>
<name>A0A5J9WH00_9POAL</name>
<feature type="compositionally biased region" description="Low complexity" evidence="5">
    <location>
        <begin position="364"/>
        <end position="383"/>
    </location>
</feature>
<dbReference type="SMART" id="SM00249">
    <property type="entry name" value="PHD"/>
    <property type="match status" value="1"/>
</dbReference>
<feature type="region of interest" description="Disordered" evidence="5">
    <location>
        <begin position="996"/>
        <end position="1019"/>
    </location>
</feature>
<evidence type="ECO:0000313" key="8">
    <source>
        <dbReference type="EMBL" id="TVU47343.1"/>
    </source>
</evidence>
<dbReference type="InterPro" id="IPR013083">
    <property type="entry name" value="Znf_RING/FYVE/PHD"/>
</dbReference>
<dbReference type="Gene3D" id="3.30.40.10">
    <property type="entry name" value="Zinc/RING finger domain, C3HC4 (zinc finger)"/>
    <property type="match status" value="1"/>
</dbReference>
<dbReference type="OrthoDB" id="1935339at2759"/>
<evidence type="ECO:0000259" key="6">
    <source>
        <dbReference type="PROSITE" id="PS50016"/>
    </source>
</evidence>
<feature type="compositionally biased region" description="Polar residues" evidence="5">
    <location>
        <begin position="702"/>
        <end position="713"/>
    </location>
</feature>
<evidence type="ECO:0000256" key="3">
    <source>
        <dbReference type="ARBA" id="ARBA00022833"/>
    </source>
</evidence>
<dbReference type="CDD" id="cd17738">
    <property type="entry name" value="BRCT_TopBP1_rpt7"/>
    <property type="match status" value="1"/>
</dbReference>
<feature type="domain" description="BRCT" evidence="7">
    <location>
        <begin position="107"/>
        <end position="155"/>
    </location>
</feature>
<dbReference type="PROSITE" id="PS50016">
    <property type="entry name" value="ZF_PHD_2"/>
    <property type="match status" value="1"/>
</dbReference>
<evidence type="ECO:0000256" key="5">
    <source>
        <dbReference type="SAM" id="MobiDB-lite"/>
    </source>
</evidence>
<evidence type="ECO:0000256" key="1">
    <source>
        <dbReference type="ARBA" id="ARBA00022723"/>
    </source>
</evidence>
<dbReference type="InterPro" id="IPR011011">
    <property type="entry name" value="Znf_FYVE_PHD"/>
</dbReference>
<dbReference type="SUPFAM" id="SSF57903">
    <property type="entry name" value="FYVE/PHD zinc finger"/>
    <property type="match status" value="1"/>
</dbReference>
<keyword evidence="1" id="KW-0479">Metal-binding</keyword>
<dbReference type="PANTHER" id="PTHR47181">
    <property type="entry name" value="BRCA1 C TERMINUS DOMAIN CONTAINING PROTEIN, EXPRESSED"/>
    <property type="match status" value="1"/>
</dbReference>
<dbReference type="PANTHER" id="PTHR47181:SF2">
    <property type="entry name" value="BRCA1 C TERMINUS DOMAIN CONTAINING PROTEIN, EXPRESSED"/>
    <property type="match status" value="1"/>
</dbReference>
<feature type="compositionally biased region" description="Basic residues" evidence="5">
    <location>
        <begin position="1366"/>
        <end position="1384"/>
    </location>
</feature>
<dbReference type="EMBL" id="RWGY01000004">
    <property type="protein sequence ID" value="TVU47343.1"/>
    <property type="molecule type" value="Genomic_DNA"/>
</dbReference>
<sequence length="1384" mass="151115">MASPGGGDDGRLFEGVRFVLVGFDDDAESQYRSDMVQRGGVDAGRLGNGCTHVIVWGLVYDDSECVVARAQGKKVVTELWVDDSLDHGVLADADRVMYWPVKDLNGIPGAESLQICLTGEKYEAARKVRIKLVNHRWLEDCLKAWKILPVDDYSKSTWELELMEAQEKDSEDEAEDTGQRSFNNRFRVRCTPNMKNRAESSVNADVNPLMRSPIIPNGNREVVVERHSSALGHIREMEDAASKAHDVTAQGSPDPGMLATSAKADGSAPIETPSVLSIKRKNAALRKNSSPNPIQESKEKIVGAKTLDNTSGTPATPNWSTNKLNSSNVDKGQHQEKDGPSGNLVPSVIQSNIDNKLINKDSHPNSGHSSKSSNISNPSNSKKSCQKSLAPERYSVHHTTSHQKAEESMLRPDSSISSLEMGQQNIVERANIKGVKCNEKTRNMDALDDAYAQQRKNLISPTTLKFQKEYLETETIPLSSPFVSRLSDASEIANVSSVGANPAEDVSVDLEKQQSSISTSRRSRASKTSLKHDGPVSGVKLAEYSSCGKNAKSRSKSRTPLKAMTKTKCTTSPSASVQDGKTSSGFSVDNMDGKDAEASASAVNQDLLHLMCERGNAHAKDQAHDISDYGSRNSQVVSCSGFADTTVTAFNGNSNDVLATPKFKLEKMPSDANMKESAKRFRDASSNVQDEASHSKKVANPTEKNGGSKSPRSASMEIDGSVVNTGNKPVSESRPTEVIPHNHADAAPKTGCSTASAAKLKIVSPKKVPISGVRNIVARRTRNALTRMDDSRIAPNLEEISQKDTEMNTKVSDSANADGHKNSLPKKLSNTRVRHTAEKNSQKFVTDMSSEALVDKTEAVAAESLFDDLFLEDNVKGCPKMLSSSASASDCGTLPPKNVSNPRVRNAVAKRKMNDVEHKIDSKCGKLGSAIVSVAKAVSSKRIKEMSCNTVNKINADQDFEEVIKDGVKDVSGSFCQNSATVDKPEGVLNAKLRSSKRNKVLNSDHEKENIKDHSNLDSKANAESGSMCLKSDAQSMQRGTDVSVKCQSVKGNESRALIMSEPIMFILSGYRKQKRDYQSILRHLKGRVCRDSHHWSYQATHFIAPEPLKRTEKFFAAAAAGRWILKSDYLTSCNEASKFLDEGPFEWFGTGLSDGEKISLEAPRKWRILRQQMRHGAFYGMKIIVYGQLILPTLDTVKRAVRAGDGTILATSPPYTRFLDSGVDFAVVSASIPSADAWVQEFIRHGIPCVSADYLVEYVCKPGHPLDSHVLFETNDLANKSLKKLMQNQQEVATDEAEHSEDDDRDDLSCSVCGRNDRGDVMLICGDEDGKVGCGIGMHIDCCDPPLDAIPDDDWFCPKCQVPKTKPKPTRSTGRKLRPAKEM</sequence>
<accession>A0A5J9WH00</accession>
<dbReference type="InterPro" id="IPR001965">
    <property type="entry name" value="Znf_PHD"/>
</dbReference>
<dbReference type="Proteomes" id="UP000324897">
    <property type="component" value="Chromosome 5"/>
</dbReference>
<dbReference type="InterPro" id="IPR001357">
    <property type="entry name" value="BRCT_dom"/>
</dbReference>
<gene>
    <name evidence="8" type="ORF">EJB05_06940</name>
</gene>
<keyword evidence="9" id="KW-1185">Reference proteome</keyword>
<dbReference type="InterPro" id="IPR019787">
    <property type="entry name" value="Znf_PHD-finger"/>
</dbReference>
<feature type="region of interest" description="Disordered" evidence="5">
    <location>
        <begin position="1365"/>
        <end position="1384"/>
    </location>
</feature>
<dbReference type="Gramene" id="TVU47343">
    <property type="protein sequence ID" value="TVU47343"/>
    <property type="gene ID" value="EJB05_06940"/>
</dbReference>
<evidence type="ECO:0000259" key="7">
    <source>
        <dbReference type="PROSITE" id="PS50172"/>
    </source>
</evidence>
<feature type="domain" description="BRCT" evidence="7">
    <location>
        <begin position="8"/>
        <end position="98"/>
    </location>
</feature>
<evidence type="ECO:0000256" key="2">
    <source>
        <dbReference type="ARBA" id="ARBA00022771"/>
    </source>
</evidence>